<name>A0A4D8RVF2_9MYCO</name>
<reference evidence="1" key="1">
    <citation type="submission" date="2017-06" db="EMBL/GenBank/DDBJ databases">
        <title>Antibiotic Resistance Genes in Clinically Isolated Mycobacterium abscessus strains.</title>
        <authorList>
            <person name="Carvalho N.F.G."/>
            <person name="Chimara E."/>
            <person name="Leao S.L.P.C."/>
            <person name="Costa S.F."/>
            <person name="Souza M."/>
            <person name="Morais C."/>
            <person name="Amgarten D.E."/>
            <person name="Setubal J.C."/>
        </authorList>
    </citation>
    <scope>NUCLEOTIDE SEQUENCE</scope>
    <source>
        <strain evidence="1">381</strain>
        <plasmid evidence="1">unnamed</plasmid>
    </source>
</reference>
<sequence length="127" mass="13958">MTLNERDSIELGKVLSANDSFLLEKTTLESVEGYEVFVELDLVWQRELQTGAAFVWISVPGARFSTHLSRALGRDLGAVLLGESDVLVPVWMTCDADEPEDALNPPAGNSDLFPVYFVPHQGQHGRG</sequence>
<gene>
    <name evidence="1" type="ORF">CFE69_23610</name>
</gene>
<protein>
    <submittedName>
        <fullName evidence="1">Uncharacterized protein</fullName>
    </submittedName>
</protein>
<accession>A0A4D8RVF2</accession>
<dbReference type="EMBL" id="CP022232">
    <property type="protein sequence ID" value="QCO28936.1"/>
    <property type="molecule type" value="Genomic_DNA"/>
</dbReference>
<proteinExistence type="predicted"/>
<evidence type="ECO:0000313" key="1">
    <source>
        <dbReference type="EMBL" id="QCO28936.1"/>
    </source>
</evidence>
<dbReference type="AlphaFoldDB" id="A0A4D8RVF2"/>
<geneLocation type="plasmid" evidence="1">
    <name>unnamed</name>
</geneLocation>
<keyword evidence="1" id="KW-0614">Plasmid</keyword>
<organism evidence="1">
    <name type="scientific">Mycobacteroides abscessus subsp. massiliense</name>
    <dbReference type="NCBI Taxonomy" id="1962118"/>
    <lineage>
        <taxon>Bacteria</taxon>
        <taxon>Bacillati</taxon>
        <taxon>Actinomycetota</taxon>
        <taxon>Actinomycetes</taxon>
        <taxon>Mycobacteriales</taxon>
        <taxon>Mycobacteriaceae</taxon>
        <taxon>Mycobacteroides</taxon>
        <taxon>Mycobacteroides abscessus</taxon>
    </lineage>
</organism>